<evidence type="ECO:0000313" key="5">
    <source>
        <dbReference type="EMBL" id="MSB22325.1"/>
    </source>
</evidence>
<dbReference type="Proteomes" id="UP000434475">
    <property type="component" value="Unassembled WGS sequence"/>
</dbReference>
<evidence type="ECO:0000259" key="3">
    <source>
        <dbReference type="PROSITE" id="PS51736"/>
    </source>
</evidence>
<evidence type="ECO:0000259" key="4">
    <source>
        <dbReference type="PROSITE" id="PS51737"/>
    </source>
</evidence>
<dbReference type="GO" id="GO:0003677">
    <property type="term" value="F:DNA binding"/>
    <property type="evidence" value="ECO:0007669"/>
    <property type="project" value="InterPro"/>
</dbReference>
<dbReference type="InterPro" id="IPR038109">
    <property type="entry name" value="DNA_bind_recomb_sf"/>
</dbReference>
<evidence type="ECO:0000256" key="1">
    <source>
        <dbReference type="SAM" id="Coils"/>
    </source>
</evidence>
<organism evidence="5 6">
    <name type="scientific">Flavonifractor plautii</name>
    <name type="common">Fusobacterium plautii</name>
    <dbReference type="NCBI Taxonomy" id="292800"/>
    <lineage>
        <taxon>Bacteria</taxon>
        <taxon>Bacillati</taxon>
        <taxon>Bacillota</taxon>
        <taxon>Clostridia</taxon>
        <taxon>Eubacteriales</taxon>
        <taxon>Oscillospiraceae</taxon>
        <taxon>Flavonifractor</taxon>
    </lineage>
</organism>
<dbReference type="Pfam" id="PF00239">
    <property type="entry name" value="Resolvase"/>
    <property type="match status" value="1"/>
</dbReference>
<keyword evidence="1" id="KW-0175">Coiled coil</keyword>
<evidence type="ECO:0000313" key="6">
    <source>
        <dbReference type="Proteomes" id="UP000434475"/>
    </source>
</evidence>
<dbReference type="GO" id="GO:0000150">
    <property type="term" value="F:DNA strand exchange activity"/>
    <property type="evidence" value="ECO:0007669"/>
    <property type="project" value="InterPro"/>
</dbReference>
<dbReference type="Pfam" id="PF07508">
    <property type="entry name" value="Recombinase"/>
    <property type="match status" value="1"/>
</dbReference>
<accession>A0A6I2R7X9</accession>
<dbReference type="InterPro" id="IPR025378">
    <property type="entry name" value="DUF4368"/>
</dbReference>
<feature type="compositionally biased region" description="Basic and acidic residues" evidence="2">
    <location>
        <begin position="710"/>
        <end position="752"/>
    </location>
</feature>
<dbReference type="PROSITE" id="PS51736">
    <property type="entry name" value="RECOMBINASES_3"/>
    <property type="match status" value="1"/>
</dbReference>
<proteinExistence type="predicted"/>
<feature type="domain" description="Resolvase/invertase-type recombinase catalytic" evidence="3">
    <location>
        <begin position="9"/>
        <end position="158"/>
    </location>
</feature>
<feature type="domain" description="Recombinase" evidence="4">
    <location>
        <begin position="166"/>
        <end position="310"/>
    </location>
</feature>
<dbReference type="AlphaFoldDB" id="A0A6I2R7X9"/>
<feature type="region of interest" description="Disordered" evidence="2">
    <location>
        <begin position="653"/>
        <end position="776"/>
    </location>
</feature>
<dbReference type="PANTHER" id="PTHR30461:SF23">
    <property type="entry name" value="DNA RECOMBINASE-RELATED"/>
    <property type="match status" value="1"/>
</dbReference>
<dbReference type="InterPro" id="IPR036162">
    <property type="entry name" value="Resolvase-like_N_sf"/>
</dbReference>
<dbReference type="InterPro" id="IPR025827">
    <property type="entry name" value="Zn_ribbon_recom_dom"/>
</dbReference>
<dbReference type="CDD" id="cd03770">
    <property type="entry name" value="SR_TndX_transposase"/>
    <property type="match status" value="1"/>
</dbReference>
<dbReference type="Gene3D" id="3.90.1750.20">
    <property type="entry name" value="Putative Large Serine Recombinase, Chain B, Domain 2"/>
    <property type="match status" value="1"/>
</dbReference>
<feature type="coiled-coil region" evidence="1">
    <location>
        <begin position="406"/>
        <end position="482"/>
    </location>
</feature>
<dbReference type="InterPro" id="IPR006119">
    <property type="entry name" value="Resolv_N"/>
</dbReference>
<reference evidence="5 6" key="1">
    <citation type="journal article" date="2019" name="Nat. Med.">
        <title>A library of human gut bacterial isolates paired with longitudinal multiomics data enables mechanistic microbiome research.</title>
        <authorList>
            <person name="Poyet M."/>
            <person name="Groussin M."/>
            <person name="Gibbons S.M."/>
            <person name="Avila-Pacheco J."/>
            <person name="Jiang X."/>
            <person name="Kearney S.M."/>
            <person name="Perrotta A.R."/>
            <person name="Berdy B."/>
            <person name="Zhao S."/>
            <person name="Lieberman T.D."/>
            <person name="Swanson P.K."/>
            <person name="Smith M."/>
            <person name="Roesemann S."/>
            <person name="Alexander J.E."/>
            <person name="Rich S.A."/>
            <person name="Livny J."/>
            <person name="Vlamakis H."/>
            <person name="Clish C."/>
            <person name="Bullock K."/>
            <person name="Deik A."/>
            <person name="Scott J."/>
            <person name="Pierce K.A."/>
            <person name="Xavier R.J."/>
            <person name="Alm E.J."/>
        </authorList>
    </citation>
    <scope>NUCLEOTIDE SEQUENCE [LARGE SCALE GENOMIC DNA]</scope>
    <source>
        <strain evidence="5 6">BIOML-A2</strain>
    </source>
</reference>
<dbReference type="SMART" id="SM00857">
    <property type="entry name" value="Resolvase"/>
    <property type="match status" value="1"/>
</dbReference>
<dbReference type="PROSITE" id="PS51737">
    <property type="entry name" value="RECOMBINASE_DNA_BIND"/>
    <property type="match status" value="1"/>
</dbReference>
<dbReference type="Gene3D" id="3.40.50.1390">
    <property type="entry name" value="Resolvase, N-terminal catalytic domain"/>
    <property type="match status" value="1"/>
</dbReference>
<protein>
    <submittedName>
        <fullName evidence="5">DUF4368 domain-containing protein</fullName>
    </submittedName>
</protein>
<dbReference type="InterPro" id="IPR050639">
    <property type="entry name" value="SSR_resolvase"/>
</dbReference>
<gene>
    <name evidence="5" type="ORF">GKE97_22935</name>
</gene>
<dbReference type="Pfam" id="PF14287">
    <property type="entry name" value="DUF4368"/>
    <property type="match status" value="1"/>
</dbReference>
<dbReference type="RefSeq" id="WP_227111802.1">
    <property type="nucleotide sequence ID" value="NZ_JAJCJF010000013.1"/>
</dbReference>
<dbReference type="EMBL" id="WKPR01000038">
    <property type="protein sequence ID" value="MSB22325.1"/>
    <property type="molecule type" value="Genomic_DNA"/>
</dbReference>
<evidence type="ECO:0000256" key="2">
    <source>
        <dbReference type="SAM" id="MobiDB-lite"/>
    </source>
</evidence>
<dbReference type="PANTHER" id="PTHR30461">
    <property type="entry name" value="DNA-INVERTASE FROM LAMBDOID PROPHAGE"/>
    <property type="match status" value="1"/>
</dbReference>
<name>A0A6I2R7X9_FLAPL</name>
<feature type="compositionally biased region" description="Basic and acidic residues" evidence="2">
    <location>
        <begin position="659"/>
        <end position="671"/>
    </location>
</feature>
<sequence>MAKKEEIKITALYERLSRDDEQVGESNSIQNQKMYLEEYARQHGMRNIRHFSDDGYSGTNFNRPGFNALLEEIEAGHVAVLIVKDLSRFGRNYLQVGYYTEVVFPKKGIRFIAINNSVDSANPSDNDLTPFLNIMNEWYAKDTSNKIKAVFKARMKNGMRCSGSIPYGYKRTKDDKQQMLVDEPAAEVVRKIFRLACQGIGVTSIAEMLSAEKILIPSAHAAKYFPENCRHSEVADPYRWSATTVGYILDRQEYLGHTVLGKSICENFKTKQRRAATADELMIFPDTHEAIIEQDTWNIAHKLRLQKRPKAANGTYTHRLSGLIYCADCGARMNFCSPDRVKSGKRFDSDSAFQCGNYRNTVGQCVSHFVKTSVLEAVILQAIQAVSKYALENEAEFVAQLKSIWNENQSKNTDSGQRELEEARKRMAELDTMIQNLYESSVKGVLPERQAQRMIQQYDEEQILLERRVQELESQIQQETVKKADTERFLALVRKYCDCTELTDAMLYSFIDRVEVHKATGGRTIYRQQNIDIHFNFIGSYYPPVGTVSEEERIAAIDAEQKRKKQEKGRRANERRKQKIEALRLAAEAGDPEAIAQYEQHLSKLRERNQKYRQKIREAREADPEYLRQLGEKERIRQEKLLEAERKRIERATRKKKLSRAELKEKAKTDPEAAEQWAAMKAKEAEARQRKKEREEARIASDPEYAAMMAERKAEYTRTRTAKRKAEHDALVELARTDPEAARQLAEKRKYQSEATTKSRQKMKAAAEAGDPDGIRRYEAYLAKRREDYHKKNQSKEEISA</sequence>
<comment type="caution">
    <text evidence="5">The sequence shown here is derived from an EMBL/GenBank/DDBJ whole genome shotgun (WGS) entry which is preliminary data.</text>
</comment>
<dbReference type="Pfam" id="PF13408">
    <property type="entry name" value="Zn_ribbon_recom"/>
    <property type="match status" value="1"/>
</dbReference>
<feature type="compositionally biased region" description="Basic and acidic residues" evidence="2">
    <location>
        <begin position="681"/>
        <end position="701"/>
    </location>
</feature>
<dbReference type="SUPFAM" id="SSF53041">
    <property type="entry name" value="Resolvase-like"/>
    <property type="match status" value="1"/>
</dbReference>
<dbReference type="InterPro" id="IPR011109">
    <property type="entry name" value="DNA_bind_recombinase_dom"/>
</dbReference>